<protein>
    <recommendedName>
        <fullName evidence="1">C2 tensin-type domain-containing protein</fullName>
    </recommendedName>
</protein>
<dbReference type="SUPFAM" id="SSF49562">
    <property type="entry name" value="C2 domain (Calcium/lipid-binding domain, CaLB)"/>
    <property type="match status" value="1"/>
</dbReference>
<dbReference type="Pfam" id="PF10409">
    <property type="entry name" value="PTEN_C2"/>
    <property type="match status" value="1"/>
</dbReference>
<gene>
    <name evidence="2" type="ORF">ANCDUO_14302</name>
</gene>
<dbReference type="InterPro" id="IPR035892">
    <property type="entry name" value="C2_domain_sf"/>
</dbReference>
<dbReference type="Proteomes" id="UP000054047">
    <property type="component" value="Unassembled WGS sequence"/>
</dbReference>
<proteinExistence type="predicted"/>
<keyword evidence="3" id="KW-1185">Reference proteome</keyword>
<dbReference type="OrthoDB" id="10394769at2759"/>
<accession>A0A0C2G3M1</accession>
<evidence type="ECO:0000259" key="1">
    <source>
        <dbReference type="PROSITE" id="PS51182"/>
    </source>
</evidence>
<evidence type="ECO:0000313" key="2">
    <source>
        <dbReference type="EMBL" id="KIH55540.1"/>
    </source>
</evidence>
<evidence type="ECO:0000313" key="3">
    <source>
        <dbReference type="Proteomes" id="UP000054047"/>
    </source>
</evidence>
<dbReference type="EMBL" id="KN737158">
    <property type="protein sequence ID" value="KIH55540.1"/>
    <property type="molecule type" value="Genomic_DNA"/>
</dbReference>
<dbReference type="Gene3D" id="2.60.40.1110">
    <property type="match status" value="1"/>
</dbReference>
<sequence>MYCTKITDTSKDVLRFDVEHELRLRGDVLIKCHQLIGDERALLFCCQINTCALDVPAKGKTLVLHKEELDHIFAGGRSAPRPSRCRPSAP</sequence>
<name>A0A0C2G3M1_9BILA</name>
<reference evidence="2 3" key="1">
    <citation type="submission" date="2013-12" db="EMBL/GenBank/DDBJ databases">
        <title>Draft genome of the parsitic nematode Ancylostoma duodenale.</title>
        <authorList>
            <person name="Mitreva M."/>
        </authorList>
    </citation>
    <scope>NUCLEOTIDE SEQUENCE [LARGE SCALE GENOMIC DNA]</scope>
    <source>
        <strain evidence="2 3">Zhejiang</strain>
    </source>
</reference>
<dbReference type="AlphaFoldDB" id="A0A0C2G3M1"/>
<dbReference type="InterPro" id="IPR014020">
    <property type="entry name" value="Tensin_C2-dom"/>
</dbReference>
<feature type="domain" description="C2 tensin-type" evidence="1">
    <location>
        <begin position="1"/>
        <end position="90"/>
    </location>
</feature>
<dbReference type="PROSITE" id="PS51182">
    <property type="entry name" value="C2_TENSIN"/>
    <property type="match status" value="1"/>
</dbReference>
<organism evidence="2 3">
    <name type="scientific">Ancylostoma duodenale</name>
    <dbReference type="NCBI Taxonomy" id="51022"/>
    <lineage>
        <taxon>Eukaryota</taxon>
        <taxon>Metazoa</taxon>
        <taxon>Ecdysozoa</taxon>
        <taxon>Nematoda</taxon>
        <taxon>Chromadorea</taxon>
        <taxon>Rhabditida</taxon>
        <taxon>Rhabditina</taxon>
        <taxon>Rhabditomorpha</taxon>
        <taxon>Strongyloidea</taxon>
        <taxon>Ancylostomatidae</taxon>
        <taxon>Ancylostomatinae</taxon>
        <taxon>Ancylostoma</taxon>
    </lineage>
</organism>